<keyword evidence="1" id="KW-0472">Membrane</keyword>
<evidence type="ECO:0008006" key="3">
    <source>
        <dbReference type="Google" id="ProtNLM"/>
    </source>
</evidence>
<proteinExistence type="predicted"/>
<accession>A0A0F9MBX7</accession>
<keyword evidence="1" id="KW-1133">Transmembrane helix</keyword>
<sequence>MFMLMLLVLVVPLMAQGDDSTGFQWWPIITGVLGVLSAVLGKFVVDGKKKLGKIVNLGIQTVEALDAGVDLADYTLGAAADNVFTNEEKEQMKAKALKFKNEKADVKAAWKFLWFKVPKVEN</sequence>
<evidence type="ECO:0000256" key="1">
    <source>
        <dbReference type="SAM" id="Phobius"/>
    </source>
</evidence>
<feature type="transmembrane region" description="Helical" evidence="1">
    <location>
        <begin position="25"/>
        <end position="45"/>
    </location>
</feature>
<reference evidence="2" key="1">
    <citation type="journal article" date="2015" name="Nature">
        <title>Complex archaea that bridge the gap between prokaryotes and eukaryotes.</title>
        <authorList>
            <person name="Spang A."/>
            <person name="Saw J.H."/>
            <person name="Jorgensen S.L."/>
            <person name="Zaremba-Niedzwiedzka K."/>
            <person name="Martijn J."/>
            <person name="Lind A.E."/>
            <person name="van Eijk R."/>
            <person name="Schleper C."/>
            <person name="Guy L."/>
            <person name="Ettema T.J."/>
        </authorList>
    </citation>
    <scope>NUCLEOTIDE SEQUENCE</scope>
</reference>
<evidence type="ECO:0000313" key="2">
    <source>
        <dbReference type="EMBL" id="KKN04885.1"/>
    </source>
</evidence>
<name>A0A0F9MBX7_9ZZZZ</name>
<gene>
    <name evidence="2" type="ORF">LCGC14_1092910</name>
</gene>
<organism evidence="2">
    <name type="scientific">marine sediment metagenome</name>
    <dbReference type="NCBI Taxonomy" id="412755"/>
    <lineage>
        <taxon>unclassified sequences</taxon>
        <taxon>metagenomes</taxon>
        <taxon>ecological metagenomes</taxon>
    </lineage>
</organism>
<protein>
    <recommendedName>
        <fullName evidence="3">Holin</fullName>
    </recommendedName>
</protein>
<comment type="caution">
    <text evidence="2">The sequence shown here is derived from an EMBL/GenBank/DDBJ whole genome shotgun (WGS) entry which is preliminary data.</text>
</comment>
<dbReference type="AlphaFoldDB" id="A0A0F9MBX7"/>
<keyword evidence="1" id="KW-0812">Transmembrane</keyword>
<dbReference type="EMBL" id="LAZR01004868">
    <property type="protein sequence ID" value="KKN04885.1"/>
    <property type="molecule type" value="Genomic_DNA"/>
</dbReference>